<evidence type="ECO:0000256" key="2">
    <source>
        <dbReference type="ARBA" id="ARBA00005733"/>
    </source>
</evidence>
<dbReference type="CDD" id="cd00086">
    <property type="entry name" value="homeodomain"/>
    <property type="match status" value="1"/>
</dbReference>
<dbReference type="InterPro" id="IPR001356">
    <property type="entry name" value="HD"/>
</dbReference>
<dbReference type="Pfam" id="PF03826">
    <property type="entry name" value="OAR"/>
    <property type="match status" value="1"/>
</dbReference>
<dbReference type="Gene3D" id="1.10.10.60">
    <property type="entry name" value="Homeodomain-like"/>
    <property type="match status" value="1"/>
</dbReference>
<dbReference type="STRING" id="52904.ENSSMAP00000025543"/>
<keyword evidence="4 7" id="KW-0238">DNA-binding</keyword>
<evidence type="ECO:0000313" key="13">
    <source>
        <dbReference type="EMBL" id="AWP10447.1"/>
    </source>
</evidence>
<dbReference type="InterPro" id="IPR003654">
    <property type="entry name" value="OAR_dom"/>
</dbReference>
<feature type="region of interest" description="Disordered" evidence="10">
    <location>
        <begin position="1"/>
        <end position="115"/>
    </location>
</feature>
<reference evidence="13 14" key="1">
    <citation type="submission" date="2017-12" db="EMBL/GenBank/DDBJ databases">
        <title>Integrating genomic resources of turbot (Scophthalmus maximus) in depth evaluation of genetic and physical mapping variation across individuals.</title>
        <authorList>
            <person name="Martinez P."/>
        </authorList>
    </citation>
    <scope>NUCLEOTIDE SEQUENCE [LARGE SCALE GENOMIC DNA]</scope>
</reference>
<feature type="coiled-coil region" evidence="9">
    <location>
        <begin position="116"/>
        <end position="143"/>
    </location>
</feature>
<organism evidence="13 14">
    <name type="scientific">Scophthalmus maximus</name>
    <name type="common">Turbot</name>
    <name type="synonym">Psetta maxima</name>
    <dbReference type="NCBI Taxonomy" id="52904"/>
    <lineage>
        <taxon>Eukaryota</taxon>
        <taxon>Metazoa</taxon>
        <taxon>Chordata</taxon>
        <taxon>Craniata</taxon>
        <taxon>Vertebrata</taxon>
        <taxon>Euteleostomi</taxon>
        <taxon>Actinopterygii</taxon>
        <taxon>Neopterygii</taxon>
        <taxon>Teleostei</taxon>
        <taxon>Neoteleostei</taxon>
        <taxon>Acanthomorphata</taxon>
        <taxon>Carangaria</taxon>
        <taxon>Pleuronectiformes</taxon>
        <taxon>Pleuronectoidei</taxon>
        <taxon>Scophthalmidae</taxon>
        <taxon>Scophthalmus</taxon>
    </lineage>
</organism>
<dbReference type="GO" id="GO:0000981">
    <property type="term" value="F:DNA-binding transcription factor activity, RNA polymerase II-specific"/>
    <property type="evidence" value="ECO:0007669"/>
    <property type="project" value="InterPro"/>
</dbReference>
<keyword evidence="5 7" id="KW-0371">Homeobox</keyword>
<evidence type="ECO:0000256" key="10">
    <source>
        <dbReference type="SAM" id="MobiDB-lite"/>
    </source>
</evidence>
<dbReference type="PROSITE" id="PS00027">
    <property type="entry name" value="HOMEOBOX_1"/>
    <property type="match status" value="1"/>
</dbReference>
<evidence type="ECO:0000313" key="14">
    <source>
        <dbReference type="Proteomes" id="UP000246464"/>
    </source>
</evidence>
<evidence type="ECO:0000256" key="4">
    <source>
        <dbReference type="ARBA" id="ARBA00023125"/>
    </source>
</evidence>
<feature type="compositionally biased region" description="Low complexity" evidence="10">
    <location>
        <begin position="42"/>
        <end position="65"/>
    </location>
</feature>
<feature type="compositionally biased region" description="Basic and acidic residues" evidence="10">
    <location>
        <begin position="282"/>
        <end position="301"/>
    </location>
</feature>
<name>A0A2U9C1F8_SCOMX</name>
<dbReference type="InterPro" id="IPR043378">
    <property type="entry name" value="PRRX1/2"/>
</dbReference>
<dbReference type="FunFam" id="1.10.10.60:FF:000066">
    <property type="entry name" value="Paired mesoderm homeobox protein 1"/>
    <property type="match status" value="1"/>
</dbReference>
<dbReference type="GO" id="GO:0000978">
    <property type="term" value="F:RNA polymerase II cis-regulatory region sequence-specific DNA binding"/>
    <property type="evidence" value="ECO:0007669"/>
    <property type="project" value="TreeGrafter"/>
</dbReference>
<keyword evidence="9" id="KW-0175">Coiled coil</keyword>
<comment type="similarity">
    <text evidence="2">Belongs to the paired homeobox family.</text>
</comment>
<evidence type="ECO:0000256" key="5">
    <source>
        <dbReference type="ARBA" id="ARBA00023155"/>
    </source>
</evidence>
<protein>
    <submittedName>
        <fullName evidence="13">Putative RAB6-interacting golgin</fullName>
    </submittedName>
</protein>
<feature type="domain" description="Homeobox" evidence="11">
    <location>
        <begin position="304"/>
        <end position="364"/>
    </location>
</feature>
<dbReference type="AlphaFoldDB" id="A0A2U9C1F8"/>
<feature type="domain" description="OAR" evidence="12">
    <location>
        <begin position="434"/>
        <end position="447"/>
    </location>
</feature>
<proteinExistence type="inferred from homology"/>
<dbReference type="SMART" id="SM00389">
    <property type="entry name" value="HOX"/>
    <property type="match status" value="1"/>
</dbReference>
<evidence type="ECO:0000259" key="12">
    <source>
        <dbReference type="PROSITE" id="PS50803"/>
    </source>
</evidence>
<keyword evidence="3" id="KW-0217">Developmental protein</keyword>
<comment type="subcellular location">
    <subcellularLocation>
        <location evidence="1 7 8">Nucleus</location>
    </subcellularLocation>
</comment>
<evidence type="ECO:0000256" key="6">
    <source>
        <dbReference type="ARBA" id="ARBA00023242"/>
    </source>
</evidence>
<dbReference type="PROSITE" id="PS50803">
    <property type="entry name" value="OAR"/>
    <property type="match status" value="1"/>
</dbReference>
<evidence type="ECO:0000256" key="9">
    <source>
        <dbReference type="SAM" id="Coils"/>
    </source>
</evidence>
<dbReference type="EMBL" id="CP026254">
    <property type="protein sequence ID" value="AWP10447.1"/>
    <property type="molecule type" value="Genomic_DNA"/>
</dbReference>
<sequence>MSGWAGFSDDELRRMQQKDAARGRKPAPANRSRQQLQRERALQLAAQRSAGAGSAAALPPEQLLTRPPPTEEPRAAAPTPTPPAVRPEVQPEPREGKPSEKHHTPAVKELETQEVELREKTRLEQLQQEQQVMEERNKRKKALLTKTIAEKSKQTQAEAVKLKRIQKELQALDDMVSNDIGILRGRIEQASWDYSAARKRYEKAEVEYVAAKLDLHKKTEVKEQLTEHLCAIIQQNELRKAHKLEELMQQLQLQATEEEDEEEKQPERQREEEGQNQEDAGESTKEEEEKRGDEQMNTEEKKKRKQRRNRTTFNSSQLQALERVFERTHYPDAFVREDLARRVNLTEARVQVWFQNRRAKFRRNERAMLASKNASLLKSYSGDVTAVEQPIVPRPAPRPNDYLSWGSAAPYSAMATYPPTCSNTNASQGMNMANSIANLRLKAKEYSLNQVPTVN</sequence>
<evidence type="ECO:0000256" key="3">
    <source>
        <dbReference type="ARBA" id="ARBA00022473"/>
    </source>
</evidence>
<gene>
    <name evidence="13" type="ORF">SMAX5B_009228</name>
</gene>
<evidence type="ECO:0000256" key="1">
    <source>
        <dbReference type="ARBA" id="ARBA00004123"/>
    </source>
</evidence>
<dbReference type="PANTHER" id="PTHR46385">
    <property type="entry name" value="PAIRED MESODERM HOMEOBOX PROTEIN 1-RELATED"/>
    <property type="match status" value="1"/>
</dbReference>
<evidence type="ECO:0000256" key="8">
    <source>
        <dbReference type="RuleBase" id="RU000682"/>
    </source>
</evidence>
<dbReference type="SUPFAM" id="SSF46689">
    <property type="entry name" value="Homeodomain-like"/>
    <property type="match status" value="1"/>
</dbReference>
<feature type="region of interest" description="Disordered" evidence="10">
    <location>
        <begin position="254"/>
        <end position="315"/>
    </location>
</feature>
<dbReference type="InterPro" id="IPR017970">
    <property type="entry name" value="Homeobox_CS"/>
</dbReference>
<keyword evidence="6 7" id="KW-0539">Nucleus</keyword>
<dbReference type="PROSITE" id="PS50071">
    <property type="entry name" value="HOMEOBOX_2"/>
    <property type="match status" value="1"/>
</dbReference>
<accession>A0A2U9C1F8</accession>
<dbReference type="InterPro" id="IPR009057">
    <property type="entry name" value="Homeodomain-like_sf"/>
</dbReference>
<keyword evidence="14" id="KW-1185">Reference proteome</keyword>
<dbReference type="Proteomes" id="UP000246464">
    <property type="component" value="Chromosome 12"/>
</dbReference>
<dbReference type="GO" id="GO:0005634">
    <property type="term" value="C:nucleus"/>
    <property type="evidence" value="ECO:0007669"/>
    <property type="project" value="UniProtKB-SubCell"/>
</dbReference>
<feature type="compositionally biased region" description="Basic and acidic residues" evidence="10">
    <location>
        <begin position="10"/>
        <end position="22"/>
    </location>
</feature>
<dbReference type="PANTHER" id="PTHR46385:SF1">
    <property type="entry name" value="PAIRED MESODERM HOMEOBOX PROTEIN 1"/>
    <property type="match status" value="1"/>
</dbReference>
<evidence type="ECO:0000259" key="11">
    <source>
        <dbReference type="PROSITE" id="PS50071"/>
    </source>
</evidence>
<feature type="compositionally biased region" description="Basic and acidic residues" evidence="10">
    <location>
        <begin position="89"/>
        <end position="115"/>
    </location>
</feature>
<dbReference type="Pfam" id="PF00046">
    <property type="entry name" value="Homeodomain"/>
    <property type="match status" value="1"/>
</dbReference>
<evidence type="ECO:0000256" key="7">
    <source>
        <dbReference type="PROSITE-ProRule" id="PRU00108"/>
    </source>
</evidence>
<feature type="DNA-binding region" description="Homeobox" evidence="7">
    <location>
        <begin position="306"/>
        <end position="365"/>
    </location>
</feature>